<evidence type="ECO:0000256" key="21">
    <source>
        <dbReference type="ARBA" id="ARBA00083611"/>
    </source>
</evidence>
<dbReference type="InterPro" id="IPR002772">
    <property type="entry name" value="Glyco_hydro_3_C"/>
</dbReference>
<dbReference type="SMART" id="SM01217">
    <property type="entry name" value="Fn3_like"/>
    <property type="match status" value="1"/>
</dbReference>
<evidence type="ECO:0000256" key="11">
    <source>
        <dbReference type="ARBA" id="ARBA00023295"/>
    </source>
</evidence>
<evidence type="ECO:0000256" key="15">
    <source>
        <dbReference type="ARBA" id="ARBA00041276"/>
    </source>
</evidence>
<evidence type="ECO:0000256" key="18">
    <source>
        <dbReference type="ARBA" id="ARBA00070030"/>
    </source>
</evidence>
<dbReference type="GO" id="GO:0005576">
    <property type="term" value="C:extracellular region"/>
    <property type="evidence" value="ECO:0007669"/>
    <property type="project" value="UniProtKB-SubCell"/>
</dbReference>
<comment type="pathway">
    <text evidence="3">Glycan metabolism; cellulose degradation.</text>
</comment>
<keyword evidence="10" id="KW-0119">Carbohydrate metabolism</keyword>
<dbReference type="AlphaFoldDB" id="M7TWH1"/>
<evidence type="ECO:0000256" key="1">
    <source>
        <dbReference type="ARBA" id="ARBA00000448"/>
    </source>
</evidence>
<accession>M7TWH1</accession>
<dbReference type="OrthoDB" id="416222at2759"/>
<feature type="domain" description="Fibronectin type III-like" evidence="23">
    <location>
        <begin position="705"/>
        <end position="777"/>
    </location>
</feature>
<dbReference type="SUPFAM" id="SSF51445">
    <property type="entry name" value="(Trans)glycosidases"/>
    <property type="match status" value="1"/>
</dbReference>
<dbReference type="InterPro" id="IPR001764">
    <property type="entry name" value="Glyco_hydro_3_N"/>
</dbReference>
<dbReference type="GO" id="GO:0008422">
    <property type="term" value="F:beta-glucosidase activity"/>
    <property type="evidence" value="ECO:0007669"/>
    <property type="project" value="UniProtKB-EC"/>
</dbReference>
<dbReference type="InterPro" id="IPR026891">
    <property type="entry name" value="Fn3-like"/>
</dbReference>
<sequence length="790" mass="85095">MRFPKILYLLCGQQQLSSAFPSIKHRDSSGDWDWDAALEKANDFVAQLTLEEKVGMVTGGTALDGLGCVGNLVPVPHAGFGGACFSDGPTGVNRADLVSVFPAGLTAAATWDRSLMYQRGVAIGEEFRAKGAHVYLGPVAGPLGRHPLGGRNWEGFAADPYLTGVAMNSTICGVQRVGVQTSSKHYIGNEQEVQRSSTTAEDGTEIAAISSNIGDRTLHEVYLWPFADAVRANTSSVMCSYNRLNQTYACENSAMLDDVLKRELGFQGYVVSDWGATHSTSPSMNSGLDLEMPGNIAPDRPSLIYYFGANLTEAVENGSVPLGRLDDAVRRVALPYFALEQDSGDYPSIDPSSAPVLAIGQGIDLGSLGIPEVPARDVRGNHSALIREIAAAGTVLLKNVNSTLPLNTPMNIGVFGNDASDPVDGLVWVQDSDPDRYGFETGTLDIGGGSGTVRHRSIVAPLEAIKARAKTTDSRVQYVMSNERLAANDLTSIYPTPDICLVFLKTWATEGRDRLAFDSDWNSTLVVNNVADRCNNTVVITHSAGVNTLPWAGHPNVKAILAAHYPGEQSGNSIVDVLWGDVNPSGKLPYTIPEKESDYDFPIVNLTDVPNPEAWQSDFDEGLLIDYRHFDAHNITPLYEFGFGLSYTSFELSSPLKIETLVSDPPDEPNPVSGPASPGGNPALYEPLLKVNTSVSNTGDIAGATVAQLYLAFPQDTSPSGTPPQVLRGFEKVYLEAGASNDVSFELTRRDLSYWDVEAKTWRIPSGNFEFRVGFSSRDVKETEELAVLQ</sequence>
<evidence type="ECO:0000256" key="16">
    <source>
        <dbReference type="ARBA" id="ARBA00041601"/>
    </source>
</evidence>
<dbReference type="Gene3D" id="3.20.20.300">
    <property type="entry name" value="Glycoside hydrolase, family 3, N-terminal domain"/>
    <property type="match status" value="1"/>
</dbReference>
<comment type="subcellular location">
    <subcellularLocation>
        <location evidence="2">Secreted</location>
    </subcellularLocation>
</comment>
<dbReference type="EMBL" id="KB705728">
    <property type="protein sequence ID" value="EMR71005.1"/>
    <property type="molecule type" value="Genomic_DNA"/>
</dbReference>
<evidence type="ECO:0000256" key="2">
    <source>
        <dbReference type="ARBA" id="ARBA00004613"/>
    </source>
</evidence>
<evidence type="ECO:0000256" key="12">
    <source>
        <dbReference type="ARBA" id="ARBA00023326"/>
    </source>
</evidence>
<comment type="catalytic activity">
    <reaction evidence="1">
        <text>Hydrolysis of terminal, non-reducing beta-D-glucosyl residues with release of beta-D-glucose.</text>
        <dbReference type="EC" id="3.2.1.21"/>
    </reaction>
</comment>
<feature type="region of interest" description="Disordered" evidence="22">
    <location>
        <begin position="662"/>
        <end position="681"/>
    </location>
</feature>
<dbReference type="InterPro" id="IPR017853">
    <property type="entry name" value="GH"/>
</dbReference>
<dbReference type="InterPro" id="IPR036881">
    <property type="entry name" value="Glyco_hydro_3_C_sf"/>
</dbReference>
<dbReference type="InterPro" id="IPR013783">
    <property type="entry name" value="Ig-like_fold"/>
</dbReference>
<dbReference type="STRING" id="1287681.M7TWH1"/>
<dbReference type="Gene3D" id="3.40.50.1700">
    <property type="entry name" value="Glycoside hydrolase family 3 C-terminal domain"/>
    <property type="match status" value="1"/>
</dbReference>
<dbReference type="Proteomes" id="UP000012174">
    <property type="component" value="Unassembled WGS sequence"/>
</dbReference>
<evidence type="ECO:0000256" key="13">
    <source>
        <dbReference type="ARBA" id="ARBA00024983"/>
    </source>
</evidence>
<dbReference type="EC" id="3.2.1.21" evidence="5"/>
<dbReference type="OMA" id="PTCANNA"/>
<dbReference type="Gene3D" id="2.60.40.10">
    <property type="entry name" value="Immunoglobulins"/>
    <property type="match status" value="1"/>
</dbReference>
<dbReference type="PANTHER" id="PTHR42715">
    <property type="entry name" value="BETA-GLUCOSIDASE"/>
    <property type="match status" value="1"/>
</dbReference>
<dbReference type="InterPro" id="IPR050288">
    <property type="entry name" value="Cellulose_deg_GH3"/>
</dbReference>
<evidence type="ECO:0000313" key="24">
    <source>
        <dbReference type="EMBL" id="EMR71005.1"/>
    </source>
</evidence>
<keyword evidence="11" id="KW-0326">Glycosidase</keyword>
<evidence type="ECO:0000256" key="19">
    <source>
        <dbReference type="ARBA" id="ARBA00078013"/>
    </source>
</evidence>
<evidence type="ECO:0000256" key="17">
    <source>
        <dbReference type="ARBA" id="ARBA00041808"/>
    </source>
</evidence>
<evidence type="ECO:0000256" key="14">
    <source>
        <dbReference type="ARBA" id="ARBA00039579"/>
    </source>
</evidence>
<comment type="function">
    <text evidence="13">Beta-glucosidases are one of a number of cellulolytic enzymes involved in the degradation of cellulosic biomass. Catalyzes the last step releasing glucose from the inhibitory cellobiose.</text>
</comment>
<gene>
    <name evidence="24" type="ORF">UCREL1_1950</name>
</gene>
<evidence type="ECO:0000256" key="20">
    <source>
        <dbReference type="ARBA" id="ARBA00083231"/>
    </source>
</evidence>
<name>M7TWH1_EUTLA</name>
<evidence type="ECO:0000256" key="9">
    <source>
        <dbReference type="ARBA" id="ARBA00023180"/>
    </source>
</evidence>
<keyword evidence="6" id="KW-0964">Secreted</keyword>
<keyword evidence="12" id="KW-0624">Polysaccharide degradation</keyword>
<dbReference type="PRINTS" id="PR00133">
    <property type="entry name" value="GLHYDRLASE3"/>
</dbReference>
<evidence type="ECO:0000256" key="3">
    <source>
        <dbReference type="ARBA" id="ARBA00004987"/>
    </source>
</evidence>
<evidence type="ECO:0000259" key="23">
    <source>
        <dbReference type="SMART" id="SM01217"/>
    </source>
</evidence>
<dbReference type="SUPFAM" id="SSF52279">
    <property type="entry name" value="Beta-D-glucan exohydrolase, C-terminal domain"/>
    <property type="match status" value="1"/>
</dbReference>
<evidence type="ECO:0000313" key="25">
    <source>
        <dbReference type="Proteomes" id="UP000012174"/>
    </source>
</evidence>
<reference evidence="25" key="1">
    <citation type="journal article" date="2013" name="Genome Announc.">
        <title>Draft genome sequence of the grapevine dieback fungus Eutypa lata UCR-EL1.</title>
        <authorList>
            <person name="Blanco-Ulate B."/>
            <person name="Rolshausen P.E."/>
            <person name="Cantu D."/>
        </authorList>
    </citation>
    <scope>NUCLEOTIDE SEQUENCE [LARGE SCALE GENOMIC DNA]</scope>
    <source>
        <strain evidence="25">UCR-EL1</strain>
    </source>
</reference>
<dbReference type="Pfam" id="PF00933">
    <property type="entry name" value="Glyco_hydro_3"/>
    <property type="match status" value="1"/>
</dbReference>
<dbReference type="Pfam" id="PF14310">
    <property type="entry name" value="Fn3-like"/>
    <property type="match status" value="1"/>
</dbReference>
<dbReference type="KEGG" id="ela:UCREL1_1950"/>
<dbReference type="HOGENOM" id="CLU_004542_2_3_1"/>
<keyword evidence="9" id="KW-0325">Glycoprotein</keyword>
<dbReference type="InterPro" id="IPR036962">
    <property type="entry name" value="Glyco_hydro_3_N_sf"/>
</dbReference>
<keyword evidence="8" id="KW-0378">Hydrolase</keyword>
<protein>
    <recommendedName>
        <fullName evidence="18">Beta-glucosidase cel3A</fullName>
        <ecNumber evidence="5">3.2.1.21</ecNumber>
    </recommendedName>
    <alternativeName>
        <fullName evidence="15">Beta-D-glucoside glucohydrolase G</fullName>
    </alternativeName>
    <alternativeName>
        <fullName evidence="19">Beta-D-glucoside glucohydrolase cel3A</fullName>
    </alternativeName>
    <alternativeName>
        <fullName evidence="16">Cellobiase G</fullName>
    </alternativeName>
    <alternativeName>
        <fullName evidence="21">Cellobiase cel3A</fullName>
    </alternativeName>
    <alternativeName>
        <fullName evidence="17">Gentiobiase G</fullName>
    </alternativeName>
    <alternativeName>
        <fullName evidence="20">Gentiobiase cel3A</fullName>
    </alternativeName>
    <alternativeName>
        <fullName evidence="14">Probable beta-glucosidase G</fullName>
    </alternativeName>
</protein>
<evidence type="ECO:0000256" key="4">
    <source>
        <dbReference type="ARBA" id="ARBA00005336"/>
    </source>
</evidence>
<evidence type="ECO:0000256" key="5">
    <source>
        <dbReference type="ARBA" id="ARBA00012744"/>
    </source>
</evidence>
<dbReference type="PANTHER" id="PTHR42715:SF12">
    <property type="entry name" value="BETA-GLUCOSIDASE G-RELATED"/>
    <property type="match status" value="1"/>
</dbReference>
<comment type="similarity">
    <text evidence="4">Belongs to the glycosyl hydrolase 3 family.</text>
</comment>
<organism evidence="24 25">
    <name type="scientific">Eutypa lata (strain UCR-EL1)</name>
    <name type="common">Grapevine dieback disease fungus</name>
    <name type="synonym">Eutypa armeniacae</name>
    <dbReference type="NCBI Taxonomy" id="1287681"/>
    <lineage>
        <taxon>Eukaryota</taxon>
        <taxon>Fungi</taxon>
        <taxon>Dikarya</taxon>
        <taxon>Ascomycota</taxon>
        <taxon>Pezizomycotina</taxon>
        <taxon>Sordariomycetes</taxon>
        <taxon>Xylariomycetidae</taxon>
        <taxon>Xylariales</taxon>
        <taxon>Diatrypaceae</taxon>
        <taxon>Eutypa</taxon>
    </lineage>
</organism>
<evidence type="ECO:0000256" key="22">
    <source>
        <dbReference type="SAM" id="MobiDB-lite"/>
    </source>
</evidence>
<dbReference type="GO" id="GO:0009251">
    <property type="term" value="P:glucan catabolic process"/>
    <property type="evidence" value="ECO:0007669"/>
    <property type="project" value="TreeGrafter"/>
</dbReference>
<evidence type="ECO:0000256" key="7">
    <source>
        <dbReference type="ARBA" id="ARBA00022729"/>
    </source>
</evidence>
<keyword evidence="7" id="KW-0732">Signal</keyword>
<dbReference type="Pfam" id="PF01915">
    <property type="entry name" value="Glyco_hydro_3_C"/>
    <property type="match status" value="1"/>
</dbReference>
<dbReference type="eggNOG" id="ENOG502QR4D">
    <property type="taxonomic scope" value="Eukaryota"/>
</dbReference>
<evidence type="ECO:0000256" key="6">
    <source>
        <dbReference type="ARBA" id="ARBA00022525"/>
    </source>
</evidence>
<dbReference type="FunFam" id="3.20.20.300:FF:000002">
    <property type="entry name" value="Probable beta-glucosidase"/>
    <property type="match status" value="1"/>
</dbReference>
<evidence type="ECO:0000256" key="8">
    <source>
        <dbReference type="ARBA" id="ARBA00022801"/>
    </source>
</evidence>
<proteinExistence type="inferred from homology"/>
<keyword evidence="25" id="KW-1185">Reference proteome</keyword>
<evidence type="ECO:0000256" key="10">
    <source>
        <dbReference type="ARBA" id="ARBA00023277"/>
    </source>
</evidence>